<feature type="transmembrane region" description="Helical" evidence="1">
    <location>
        <begin position="270"/>
        <end position="294"/>
    </location>
</feature>
<dbReference type="EMBL" id="DWZD01000048">
    <property type="protein sequence ID" value="HJA79741.1"/>
    <property type="molecule type" value="Genomic_DNA"/>
</dbReference>
<feature type="transmembrane region" description="Helical" evidence="1">
    <location>
        <begin position="314"/>
        <end position="336"/>
    </location>
</feature>
<evidence type="ECO:0000313" key="3">
    <source>
        <dbReference type="Proteomes" id="UP000823821"/>
    </source>
</evidence>
<sequence>MCAPALPPRPEELYRPSRLCCLLALVAMLPFFWGFAFVFPQGEDFEHMSRAMFFLDVPGGLYDMAQQWLSADGRYGLHFWQTVLGRAPESLLLNGAVCLLALGSYGLAVYGLARLMAPAMPHRLGLFCGLLTMLGLCACHPQAQYCYNLTQCLAYVLPGGIWLCFLLCLCRLWLADAPARKRLSRQAMLVALLTAGLGEMPAHASLALALGSWLLAVRHRHPARRDYGRVLAVTLVCVAAVFVSPGRWATQSVHPLPAGWEDFALDWRHALSGLWTSLWIVPVLALALSLPHAQGPGRVGGQPLPPDIPAVRPGWLSGLAVLGFLLVSLSMTALHAAGDAFSLADERLAAVLSVYGAASLTLALYPWLGRLNLRLLQGRARLSLLLAAAVLALCLTGNWRAAAEHAAAGDWVVSGDNLQARYNWLWDLGRVYMPPDAPIRLGLWGRHNYPDSPRLTPDPQLPQVAVRALSETARPVLAGESLRHDPRHWPNPWVAWFFGLGSVRMAYPQWQAEWTEPLRRFARGEIPAVRAGSPLTLELPAPLRGLGLERAWLAASPSDPNATFAQLWLVLDSSAPLSSRVAASLEVWRLNPVDPRRMLPLSAQIVLARELLSRDSTDNPAGEFWLRLAASRMPLVRALLEGASGRTVYAVPLGIIPQQLDRLPGVILRLGRRTYALPGRAEALRPE</sequence>
<protein>
    <submittedName>
        <fullName evidence="2">Uncharacterized protein</fullName>
    </submittedName>
</protein>
<feature type="transmembrane region" description="Helical" evidence="1">
    <location>
        <begin position="91"/>
        <end position="112"/>
    </location>
</feature>
<accession>A0A9D2KSS8</accession>
<evidence type="ECO:0000256" key="1">
    <source>
        <dbReference type="SAM" id="Phobius"/>
    </source>
</evidence>
<feature type="transmembrane region" description="Helical" evidence="1">
    <location>
        <begin position="19"/>
        <end position="39"/>
    </location>
</feature>
<keyword evidence="1" id="KW-1133">Transmembrane helix</keyword>
<dbReference type="AlphaFoldDB" id="A0A9D2KSS8"/>
<evidence type="ECO:0000313" key="2">
    <source>
        <dbReference type="EMBL" id="HJA79741.1"/>
    </source>
</evidence>
<name>A0A9D2KSS8_9BACT</name>
<comment type="caution">
    <text evidence="2">The sequence shown here is derived from an EMBL/GenBank/DDBJ whole genome shotgun (WGS) entry which is preliminary data.</text>
</comment>
<feature type="transmembrane region" description="Helical" evidence="1">
    <location>
        <begin position="227"/>
        <end position="249"/>
    </location>
</feature>
<keyword evidence="1" id="KW-0812">Transmembrane</keyword>
<proteinExistence type="predicted"/>
<feature type="transmembrane region" description="Helical" evidence="1">
    <location>
        <begin position="187"/>
        <end position="215"/>
    </location>
</feature>
<feature type="transmembrane region" description="Helical" evidence="1">
    <location>
        <begin position="348"/>
        <end position="368"/>
    </location>
</feature>
<dbReference type="Proteomes" id="UP000823821">
    <property type="component" value="Unassembled WGS sequence"/>
</dbReference>
<feature type="transmembrane region" description="Helical" evidence="1">
    <location>
        <begin position="155"/>
        <end position="175"/>
    </location>
</feature>
<organism evidence="2 3">
    <name type="scientific">Candidatus Desulfovibrio intestinavium</name>
    <dbReference type="NCBI Taxonomy" id="2838534"/>
    <lineage>
        <taxon>Bacteria</taxon>
        <taxon>Pseudomonadati</taxon>
        <taxon>Thermodesulfobacteriota</taxon>
        <taxon>Desulfovibrionia</taxon>
        <taxon>Desulfovibrionales</taxon>
        <taxon>Desulfovibrionaceae</taxon>
        <taxon>Desulfovibrio</taxon>
    </lineage>
</organism>
<gene>
    <name evidence="2" type="ORF">H9784_09295</name>
</gene>
<reference evidence="2" key="2">
    <citation type="submission" date="2021-04" db="EMBL/GenBank/DDBJ databases">
        <authorList>
            <person name="Gilroy R."/>
        </authorList>
    </citation>
    <scope>NUCLEOTIDE SEQUENCE</scope>
    <source>
        <strain evidence="2">5032</strain>
    </source>
</reference>
<keyword evidence="1" id="KW-0472">Membrane</keyword>
<feature type="transmembrane region" description="Helical" evidence="1">
    <location>
        <begin position="380"/>
        <end position="399"/>
    </location>
</feature>
<reference evidence="2" key="1">
    <citation type="journal article" date="2021" name="PeerJ">
        <title>Extensive microbial diversity within the chicken gut microbiome revealed by metagenomics and culture.</title>
        <authorList>
            <person name="Gilroy R."/>
            <person name="Ravi A."/>
            <person name="Getino M."/>
            <person name="Pursley I."/>
            <person name="Horton D.L."/>
            <person name="Alikhan N.F."/>
            <person name="Baker D."/>
            <person name="Gharbi K."/>
            <person name="Hall N."/>
            <person name="Watson M."/>
            <person name="Adriaenssens E.M."/>
            <person name="Foster-Nyarko E."/>
            <person name="Jarju S."/>
            <person name="Secka A."/>
            <person name="Antonio M."/>
            <person name="Oren A."/>
            <person name="Chaudhuri R.R."/>
            <person name="La Ragione R."/>
            <person name="Hildebrand F."/>
            <person name="Pallen M.J."/>
        </authorList>
    </citation>
    <scope>NUCLEOTIDE SEQUENCE</scope>
    <source>
        <strain evidence="2">5032</strain>
    </source>
</reference>